<dbReference type="GO" id="GO:0003677">
    <property type="term" value="F:DNA binding"/>
    <property type="evidence" value="ECO:0007669"/>
    <property type="project" value="UniProtKB-KW"/>
</dbReference>
<dbReference type="PROSITE" id="PS50931">
    <property type="entry name" value="HTH_LYSR"/>
    <property type="match status" value="1"/>
</dbReference>
<dbReference type="SUPFAM" id="SSF46785">
    <property type="entry name" value="Winged helix' DNA-binding domain"/>
    <property type="match status" value="1"/>
</dbReference>
<dbReference type="InterPro" id="IPR036390">
    <property type="entry name" value="WH_DNA-bd_sf"/>
</dbReference>
<gene>
    <name evidence="7" type="ORF">SAMN04244553_3517</name>
</gene>
<dbReference type="FunFam" id="1.10.10.10:FF:000001">
    <property type="entry name" value="LysR family transcriptional regulator"/>
    <property type="match status" value="1"/>
</dbReference>
<evidence type="ECO:0000256" key="1">
    <source>
        <dbReference type="ARBA" id="ARBA00009437"/>
    </source>
</evidence>
<dbReference type="InterPro" id="IPR005119">
    <property type="entry name" value="LysR_subst-bd"/>
</dbReference>
<dbReference type="PANTHER" id="PTHR30346">
    <property type="entry name" value="TRANSCRIPTIONAL DUAL REGULATOR HCAR-RELATED"/>
    <property type="match status" value="1"/>
</dbReference>
<organism evidence="7 8">
    <name type="scientific">Nocardia amikacinitolerans</name>
    <dbReference type="NCBI Taxonomy" id="756689"/>
    <lineage>
        <taxon>Bacteria</taxon>
        <taxon>Bacillati</taxon>
        <taxon>Actinomycetota</taxon>
        <taxon>Actinomycetes</taxon>
        <taxon>Mycobacteriales</taxon>
        <taxon>Nocardiaceae</taxon>
        <taxon>Nocardia</taxon>
    </lineage>
</organism>
<dbReference type="GO" id="GO:0003700">
    <property type="term" value="F:DNA-binding transcription factor activity"/>
    <property type="evidence" value="ECO:0007669"/>
    <property type="project" value="InterPro"/>
</dbReference>
<dbReference type="Pfam" id="PF03466">
    <property type="entry name" value="LysR_substrate"/>
    <property type="match status" value="1"/>
</dbReference>
<evidence type="ECO:0000256" key="2">
    <source>
        <dbReference type="ARBA" id="ARBA00023015"/>
    </source>
</evidence>
<proteinExistence type="inferred from homology"/>
<sequence>MLGEDLQWFTTLAELERMSAAAERLHIAQPTLSRMLARLERRLGAELFDRRGKRIALNEFGRVYYEHARRAQAELDAAGQAVADLANPARGVVRLSFLHSFGGWLVPQLIAGFRRNAGRVTVTLRQGAAEKITRQVLDGAADLAVVSPRPSAPGLGWRGLLRQPLVLAVPAEHRLAGRRQVRLADLGGAEFITMHPGFGMRRIFDELCAAADIRPRVAFEASDLVTVTGLVSAGLGVALLPLADPAPSAARSGLALVPLADEGARREVGLIWSAAAAPSDAVRRFRDFAEDWSDGHGGISSTRREWPPHR</sequence>
<evidence type="ECO:0000313" key="7">
    <source>
        <dbReference type="EMBL" id="SNY83312.1"/>
    </source>
</evidence>
<dbReference type="Proteomes" id="UP000219565">
    <property type="component" value="Unassembled WGS sequence"/>
</dbReference>
<feature type="domain" description="HTH lysR-type" evidence="6">
    <location>
        <begin position="1"/>
        <end position="58"/>
    </location>
</feature>
<name>A0A285LEM4_9NOCA</name>
<dbReference type="Gene3D" id="3.40.190.290">
    <property type="match status" value="1"/>
</dbReference>
<dbReference type="PANTHER" id="PTHR30346:SF28">
    <property type="entry name" value="HTH-TYPE TRANSCRIPTIONAL REGULATOR CYNR"/>
    <property type="match status" value="1"/>
</dbReference>
<evidence type="ECO:0000313" key="8">
    <source>
        <dbReference type="Proteomes" id="UP000219565"/>
    </source>
</evidence>
<dbReference type="AlphaFoldDB" id="A0A285LEM4"/>
<dbReference type="STRING" id="1379680.GCA_001612615_03960"/>
<keyword evidence="2" id="KW-0805">Transcription regulation</keyword>
<dbReference type="InterPro" id="IPR036388">
    <property type="entry name" value="WH-like_DNA-bd_sf"/>
</dbReference>
<dbReference type="OrthoDB" id="9803735at2"/>
<dbReference type="Gene3D" id="1.10.10.10">
    <property type="entry name" value="Winged helix-like DNA-binding domain superfamily/Winged helix DNA-binding domain"/>
    <property type="match status" value="1"/>
</dbReference>
<evidence type="ECO:0000259" key="6">
    <source>
        <dbReference type="PROSITE" id="PS50931"/>
    </source>
</evidence>
<comment type="similarity">
    <text evidence="1">Belongs to the LysR transcriptional regulatory family.</text>
</comment>
<keyword evidence="8" id="KW-1185">Reference proteome</keyword>
<dbReference type="PRINTS" id="PR00039">
    <property type="entry name" value="HTHLYSR"/>
</dbReference>
<reference evidence="7 8" key="1">
    <citation type="submission" date="2017-09" db="EMBL/GenBank/DDBJ databases">
        <authorList>
            <person name="Ehlers B."/>
            <person name="Leendertz F.H."/>
        </authorList>
    </citation>
    <scope>NUCLEOTIDE SEQUENCE [LARGE SCALE GENOMIC DNA]</scope>
    <source>
        <strain evidence="7 8">DSM 45537</strain>
    </source>
</reference>
<dbReference type="GO" id="GO:0032993">
    <property type="term" value="C:protein-DNA complex"/>
    <property type="evidence" value="ECO:0007669"/>
    <property type="project" value="TreeGrafter"/>
</dbReference>
<dbReference type="InterPro" id="IPR000847">
    <property type="entry name" value="LysR_HTH_N"/>
</dbReference>
<protein>
    <submittedName>
        <fullName evidence="7">DNA-binding transcriptional regulator, LysR family</fullName>
    </submittedName>
</protein>
<keyword evidence="3 7" id="KW-0238">DNA-binding</keyword>
<dbReference type="Pfam" id="PF00126">
    <property type="entry name" value="HTH_1"/>
    <property type="match status" value="1"/>
</dbReference>
<keyword evidence="4" id="KW-0010">Activator</keyword>
<evidence type="ECO:0000256" key="3">
    <source>
        <dbReference type="ARBA" id="ARBA00023125"/>
    </source>
</evidence>
<keyword evidence="5" id="KW-0804">Transcription</keyword>
<accession>A0A285LEM4</accession>
<dbReference type="CDD" id="cd08434">
    <property type="entry name" value="PBP2_GltC_like"/>
    <property type="match status" value="1"/>
</dbReference>
<dbReference type="SUPFAM" id="SSF53850">
    <property type="entry name" value="Periplasmic binding protein-like II"/>
    <property type="match status" value="1"/>
</dbReference>
<evidence type="ECO:0000256" key="4">
    <source>
        <dbReference type="ARBA" id="ARBA00023159"/>
    </source>
</evidence>
<dbReference type="EMBL" id="OBEG01000003">
    <property type="protein sequence ID" value="SNY83312.1"/>
    <property type="molecule type" value="Genomic_DNA"/>
</dbReference>
<dbReference type="RefSeq" id="WP_097245775.1">
    <property type="nucleotide sequence ID" value="NZ_JAMTCW010000007.1"/>
</dbReference>
<evidence type="ECO:0000256" key="5">
    <source>
        <dbReference type="ARBA" id="ARBA00023163"/>
    </source>
</evidence>